<dbReference type="Gene3D" id="3.30.40.10">
    <property type="entry name" value="Zinc/RING finger domain, C3HC4 (zinc finger)"/>
    <property type="match status" value="1"/>
</dbReference>
<evidence type="ECO:0000259" key="6">
    <source>
        <dbReference type="PROSITE" id="PS50178"/>
    </source>
</evidence>
<keyword evidence="2 4" id="KW-0863">Zinc-finger</keyword>
<dbReference type="PROSITE" id="PS50178">
    <property type="entry name" value="ZF_FYVE"/>
    <property type="match status" value="1"/>
</dbReference>
<evidence type="ECO:0000256" key="5">
    <source>
        <dbReference type="SAM" id="MobiDB-lite"/>
    </source>
</evidence>
<keyword evidence="9" id="KW-1185">Reference proteome</keyword>
<dbReference type="GO" id="GO:0006623">
    <property type="term" value="P:protein targeting to vacuole"/>
    <property type="evidence" value="ECO:0007669"/>
    <property type="project" value="TreeGrafter"/>
</dbReference>
<evidence type="ECO:0000256" key="1">
    <source>
        <dbReference type="ARBA" id="ARBA00022723"/>
    </source>
</evidence>
<evidence type="ECO:0000256" key="4">
    <source>
        <dbReference type="PROSITE-ProRule" id="PRU00091"/>
    </source>
</evidence>
<evidence type="ECO:0000313" key="8">
    <source>
        <dbReference type="EnsemblFungi" id="EJT74282"/>
    </source>
</evidence>
<proteinExistence type="predicted"/>
<dbReference type="VEuPathDB" id="FungiDB:GGTG_08125"/>
<dbReference type="InterPro" id="IPR017455">
    <property type="entry name" value="Znf_FYVE-rel"/>
</dbReference>
<dbReference type="EMBL" id="GL385398">
    <property type="protein sequence ID" value="EJT74282.1"/>
    <property type="molecule type" value="Genomic_DNA"/>
</dbReference>
<dbReference type="Pfam" id="PF01363">
    <property type="entry name" value="FYVE"/>
    <property type="match status" value="1"/>
</dbReference>
<evidence type="ECO:0000256" key="2">
    <source>
        <dbReference type="ARBA" id="ARBA00022771"/>
    </source>
</evidence>
<protein>
    <recommendedName>
        <fullName evidence="6">FYVE-type domain-containing protein</fullName>
    </recommendedName>
</protein>
<feature type="compositionally biased region" description="Polar residues" evidence="5">
    <location>
        <begin position="36"/>
        <end position="46"/>
    </location>
</feature>
<sequence length="314" mass="34097">MATADFIMPRLPDASSHNHFGPPTQPIRAVHVPYQSRYNPQISPPSNMKRHSPTSPKGGYQPSRRPLFVPAVLRPNEFPSKEPPTRNDDECAIAADTPVSSTSSFMNLAGLGAIGRLSRRSTSDSGRSGTLEPELNASLFPIVSAPPTRKHWKADERSTMCDDPSCTKQFGYFTRRHHCRRCGNIFCDPHSSHQVPLDEDAHFNPRGAMSRSCIYCFGEFRVWHSRTSSQASSETSSTTTRPATRASAASFGATTSNASTRATTAPSSPTKATSTGVSHGEQGNAAAICAALKPTPQHAEVALSVPRDWNWSTF</sequence>
<dbReference type="OrthoDB" id="10018316at2759"/>
<dbReference type="CDD" id="cd15760">
    <property type="entry name" value="FYVE_scVPS27p_like"/>
    <property type="match status" value="1"/>
</dbReference>
<dbReference type="GO" id="GO:0043130">
    <property type="term" value="F:ubiquitin binding"/>
    <property type="evidence" value="ECO:0007669"/>
    <property type="project" value="TreeGrafter"/>
</dbReference>
<dbReference type="EnsemblFungi" id="EJT74282">
    <property type="protein sequence ID" value="EJT74282"/>
    <property type="gene ID" value="GGTG_08125"/>
</dbReference>
<feature type="region of interest" description="Disordered" evidence="5">
    <location>
        <begin position="1"/>
        <end position="65"/>
    </location>
</feature>
<dbReference type="STRING" id="644352.J3P3N8"/>
<reference evidence="9" key="1">
    <citation type="submission" date="2010-07" db="EMBL/GenBank/DDBJ databases">
        <title>The genome sequence of Gaeumannomyces graminis var. tritici strain R3-111a-1.</title>
        <authorList>
            <consortium name="The Broad Institute Genome Sequencing Platform"/>
            <person name="Ma L.-J."/>
            <person name="Dead R."/>
            <person name="Young S."/>
            <person name="Zeng Q."/>
            <person name="Koehrsen M."/>
            <person name="Alvarado L."/>
            <person name="Berlin A."/>
            <person name="Chapman S.B."/>
            <person name="Chen Z."/>
            <person name="Freedman E."/>
            <person name="Gellesch M."/>
            <person name="Goldberg J."/>
            <person name="Griggs A."/>
            <person name="Gujja S."/>
            <person name="Heilman E.R."/>
            <person name="Heiman D."/>
            <person name="Hepburn T."/>
            <person name="Howarth C."/>
            <person name="Jen D."/>
            <person name="Larson L."/>
            <person name="Mehta T."/>
            <person name="Neiman D."/>
            <person name="Pearson M."/>
            <person name="Roberts A."/>
            <person name="Saif S."/>
            <person name="Shea T."/>
            <person name="Shenoy N."/>
            <person name="Sisk P."/>
            <person name="Stolte C."/>
            <person name="Sykes S."/>
            <person name="Walk T."/>
            <person name="White J."/>
            <person name="Yandava C."/>
            <person name="Haas B."/>
            <person name="Nusbaum C."/>
            <person name="Birren B."/>
        </authorList>
    </citation>
    <scope>NUCLEOTIDE SEQUENCE [LARGE SCALE GENOMIC DNA]</scope>
    <source>
        <strain evidence="9">R3-111a-1</strain>
    </source>
</reference>
<feature type="region of interest" description="Disordered" evidence="5">
    <location>
        <begin position="228"/>
        <end position="279"/>
    </location>
</feature>
<dbReference type="InterPro" id="IPR000306">
    <property type="entry name" value="Znf_FYVE"/>
</dbReference>
<dbReference type="GO" id="GO:0008270">
    <property type="term" value="F:zinc ion binding"/>
    <property type="evidence" value="ECO:0007669"/>
    <property type="project" value="UniProtKB-KW"/>
</dbReference>
<dbReference type="InterPro" id="IPR011011">
    <property type="entry name" value="Znf_FYVE_PHD"/>
</dbReference>
<dbReference type="HOGENOM" id="CLU_082207_1_0_1"/>
<dbReference type="SMART" id="SM00064">
    <property type="entry name" value="FYVE"/>
    <property type="match status" value="1"/>
</dbReference>
<reference evidence="7" key="3">
    <citation type="submission" date="2010-09" db="EMBL/GenBank/DDBJ databases">
        <title>Annotation of Gaeumannomyces graminis var. tritici R3-111a-1.</title>
        <authorList>
            <consortium name="The Broad Institute Genome Sequencing Platform"/>
            <person name="Ma L.-J."/>
            <person name="Dead R."/>
            <person name="Young S.K."/>
            <person name="Zeng Q."/>
            <person name="Gargeya S."/>
            <person name="Fitzgerald M."/>
            <person name="Haas B."/>
            <person name="Abouelleil A."/>
            <person name="Alvarado L."/>
            <person name="Arachchi H.M."/>
            <person name="Berlin A."/>
            <person name="Brown A."/>
            <person name="Chapman S.B."/>
            <person name="Chen Z."/>
            <person name="Dunbar C."/>
            <person name="Freedman E."/>
            <person name="Gearin G."/>
            <person name="Gellesch M."/>
            <person name="Goldberg J."/>
            <person name="Griggs A."/>
            <person name="Gujja S."/>
            <person name="Heiman D."/>
            <person name="Howarth C."/>
            <person name="Larson L."/>
            <person name="Lui A."/>
            <person name="MacDonald P.J.P."/>
            <person name="Mehta T."/>
            <person name="Montmayeur A."/>
            <person name="Murphy C."/>
            <person name="Neiman D."/>
            <person name="Pearson M."/>
            <person name="Priest M."/>
            <person name="Roberts A."/>
            <person name="Saif S."/>
            <person name="Shea T."/>
            <person name="Shenoy N."/>
            <person name="Sisk P."/>
            <person name="Stolte C."/>
            <person name="Sykes S."/>
            <person name="Yandava C."/>
            <person name="Wortman J."/>
            <person name="Nusbaum C."/>
            <person name="Birren B."/>
        </authorList>
    </citation>
    <scope>NUCLEOTIDE SEQUENCE</scope>
    <source>
        <strain evidence="7">R3-111a-1</strain>
    </source>
</reference>
<organism evidence="7">
    <name type="scientific">Gaeumannomyces tritici (strain R3-111a-1)</name>
    <name type="common">Wheat and barley take-all root rot fungus</name>
    <name type="synonym">Gaeumannomyces graminis var. tritici</name>
    <dbReference type="NCBI Taxonomy" id="644352"/>
    <lineage>
        <taxon>Eukaryota</taxon>
        <taxon>Fungi</taxon>
        <taxon>Dikarya</taxon>
        <taxon>Ascomycota</taxon>
        <taxon>Pezizomycotina</taxon>
        <taxon>Sordariomycetes</taxon>
        <taxon>Sordariomycetidae</taxon>
        <taxon>Magnaporthales</taxon>
        <taxon>Magnaporthaceae</taxon>
        <taxon>Gaeumannomyces</taxon>
    </lineage>
</organism>
<reference evidence="8" key="5">
    <citation type="submission" date="2018-04" db="UniProtKB">
        <authorList>
            <consortium name="EnsemblFungi"/>
        </authorList>
    </citation>
    <scope>IDENTIFICATION</scope>
    <source>
        <strain evidence="8">R3-111a-1</strain>
    </source>
</reference>
<keyword evidence="3" id="KW-0862">Zinc</keyword>
<dbReference type="GO" id="GO:0033565">
    <property type="term" value="C:ESCRT-0 complex"/>
    <property type="evidence" value="ECO:0007669"/>
    <property type="project" value="TreeGrafter"/>
</dbReference>
<dbReference type="GeneID" id="20348583"/>
<gene>
    <name evidence="8" type="primary">20348583</name>
    <name evidence="7" type="ORF">GGTG_08125</name>
</gene>
<evidence type="ECO:0000313" key="9">
    <source>
        <dbReference type="Proteomes" id="UP000006039"/>
    </source>
</evidence>
<dbReference type="PANTHER" id="PTHR47794:SF1">
    <property type="entry name" value="VACUOLAR PROTEIN SORTING-ASSOCIATED PROTEIN 27"/>
    <property type="match status" value="1"/>
</dbReference>
<evidence type="ECO:0000313" key="7">
    <source>
        <dbReference type="EMBL" id="EJT74282.1"/>
    </source>
</evidence>
<evidence type="ECO:0000256" key="3">
    <source>
        <dbReference type="ARBA" id="ARBA00022833"/>
    </source>
</evidence>
<dbReference type="PANTHER" id="PTHR47794">
    <property type="entry name" value="VACUOLAR PROTEIN SORTING-ASSOCIATED PROTEIN 27"/>
    <property type="match status" value="1"/>
</dbReference>
<dbReference type="Proteomes" id="UP000006039">
    <property type="component" value="Unassembled WGS sequence"/>
</dbReference>
<keyword evidence="1" id="KW-0479">Metal-binding</keyword>
<dbReference type="InterPro" id="IPR013083">
    <property type="entry name" value="Znf_RING/FYVE/PHD"/>
</dbReference>
<reference evidence="8" key="4">
    <citation type="journal article" date="2015" name="G3 (Bethesda)">
        <title>Genome sequences of three phytopathogenic species of the Magnaporthaceae family of fungi.</title>
        <authorList>
            <person name="Okagaki L.H."/>
            <person name="Nunes C.C."/>
            <person name="Sailsbery J."/>
            <person name="Clay B."/>
            <person name="Brown D."/>
            <person name="John T."/>
            <person name="Oh Y."/>
            <person name="Young N."/>
            <person name="Fitzgerald M."/>
            <person name="Haas B.J."/>
            <person name="Zeng Q."/>
            <person name="Young S."/>
            <person name="Adiconis X."/>
            <person name="Fan L."/>
            <person name="Levin J.Z."/>
            <person name="Mitchell T.K."/>
            <person name="Okubara P.A."/>
            <person name="Farman M.L."/>
            <person name="Kohn L.M."/>
            <person name="Birren B."/>
            <person name="Ma L.-J."/>
            <person name="Dean R.A."/>
        </authorList>
    </citation>
    <scope>NUCLEOTIDE SEQUENCE</scope>
    <source>
        <strain evidence="8">R3-111a-1</strain>
    </source>
</reference>
<dbReference type="SUPFAM" id="SSF57903">
    <property type="entry name" value="FYVE/PHD zinc finger"/>
    <property type="match status" value="1"/>
</dbReference>
<dbReference type="GO" id="GO:0032266">
    <property type="term" value="F:phosphatidylinositol-3-phosphate binding"/>
    <property type="evidence" value="ECO:0007669"/>
    <property type="project" value="TreeGrafter"/>
</dbReference>
<name>J3P3N8_GAET3</name>
<reference evidence="7" key="2">
    <citation type="submission" date="2010-07" db="EMBL/GenBank/DDBJ databases">
        <authorList>
            <consortium name="The Broad Institute Genome Sequencing Platform"/>
            <consortium name="Broad Institute Genome Sequencing Center for Infectious Disease"/>
            <person name="Ma L.-J."/>
            <person name="Dead R."/>
            <person name="Young S."/>
            <person name="Zeng Q."/>
            <person name="Koehrsen M."/>
            <person name="Alvarado L."/>
            <person name="Berlin A."/>
            <person name="Chapman S.B."/>
            <person name="Chen Z."/>
            <person name="Freedman E."/>
            <person name="Gellesch M."/>
            <person name="Goldberg J."/>
            <person name="Griggs A."/>
            <person name="Gujja S."/>
            <person name="Heilman E.R."/>
            <person name="Heiman D."/>
            <person name="Hepburn T."/>
            <person name="Howarth C."/>
            <person name="Jen D."/>
            <person name="Larson L."/>
            <person name="Mehta T."/>
            <person name="Neiman D."/>
            <person name="Pearson M."/>
            <person name="Roberts A."/>
            <person name="Saif S."/>
            <person name="Shea T."/>
            <person name="Shenoy N."/>
            <person name="Sisk P."/>
            <person name="Stolte C."/>
            <person name="Sykes S."/>
            <person name="Walk T."/>
            <person name="White J."/>
            <person name="Yandava C."/>
            <person name="Haas B."/>
            <person name="Nusbaum C."/>
            <person name="Birren B."/>
        </authorList>
    </citation>
    <scope>NUCLEOTIDE SEQUENCE</scope>
    <source>
        <strain evidence="7">R3-111a-1</strain>
    </source>
</reference>
<accession>J3P3N8</accession>
<feature type="compositionally biased region" description="Low complexity" evidence="5">
    <location>
        <begin position="228"/>
        <end position="275"/>
    </location>
</feature>
<dbReference type="GO" id="GO:0043328">
    <property type="term" value="P:protein transport to vacuole involved in ubiquitin-dependent protein catabolic process via the multivesicular body sorting pathway"/>
    <property type="evidence" value="ECO:0007669"/>
    <property type="project" value="TreeGrafter"/>
</dbReference>
<dbReference type="AlphaFoldDB" id="J3P3N8"/>
<dbReference type="RefSeq" id="XP_009224226.1">
    <property type="nucleotide sequence ID" value="XM_009225962.1"/>
</dbReference>
<feature type="domain" description="FYVE-type" evidence="6">
    <location>
        <begin position="166"/>
        <end position="221"/>
    </location>
</feature>
<dbReference type="eggNOG" id="KOG1729">
    <property type="taxonomic scope" value="Eukaryota"/>
</dbReference>